<reference evidence="2" key="1">
    <citation type="submission" date="2014-09" db="EMBL/GenBank/DDBJ databases">
        <authorList>
            <person name="Magalhaes I.L.F."/>
            <person name="Oliveira U."/>
            <person name="Santos F.R."/>
            <person name="Vidigal T.H.D.A."/>
            <person name="Brescovit A.D."/>
            <person name="Santos A.J."/>
        </authorList>
    </citation>
    <scope>NUCLEOTIDE SEQUENCE</scope>
    <source>
        <tissue evidence="2">Shoot tissue taken approximately 20 cm above the soil surface</tissue>
    </source>
</reference>
<feature type="transmembrane region" description="Helical" evidence="1">
    <location>
        <begin position="30"/>
        <end position="50"/>
    </location>
</feature>
<sequence>MRLAIRLLLQRSLLHPVRYPIRCIRVRLEPASPALLLFLLFYYLDNILVLKNMAKATMLRIVPCAGSPYKHVFHILEQTSMDMIAEIFNCATTSISRKNNWICEIRLLTLRLCIYPH</sequence>
<reference evidence="2" key="2">
    <citation type="journal article" date="2015" name="Data Brief">
        <title>Shoot transcriptome of the giant reed, Arundo donax.</title>
        <authorList>
            <person name="Barrero R.A."/>
            <person name="Guerrero F.D."/>
            <person name="Moolhuijzen P."/>
            <person name="Goolsby J.A."/>
            <person name="Tidwell J."/>
            <person name="Bellgard S.E."/>
            <person name="Bellgard M.I."/>
        </authorList>
    </citation>
    <scope>NUCLEOTIDE SEQUENCE</scope>
    <source>
        <tissue evidence="2">Shoot tissue taken approximately 20 cm above the soil surface</tissue>
    </source>
</reference>
<proteinExistence type="predicted"/>
<keyword evidence="1" id="KW-0812">Transmembrane</keyword>
<name>A0A0A9HC69_ARUDO</name>
<dbReference type="EMBL" id="GBRH01165460">
    <property type="protein sequence ID" value="JAE32436.1"/>
    <property type="molecule type" value="Transcribed_RNA"/>
</dbReference>
<keyword evidence="1" id="KW-0472">Membrane</keyword>
<organism evidence="2">
    <name type="scientific">Arundo donax</name>
    <name type="common">Giant reed</name>
    <name type="synonym">Donax arundinaceus</name>
    <dbReference type="NCBI Taxonomy" id="35708"/>
    <lineage>
        <taxon>Eukaryota</taxon>
        <taxon>Viridiplantae</taxon>
        <taxon>Streptophyta</taxon>
        <taxon>Embryophyta</taxon>
        <taxon>Tracheophyta</taxon>
        <taxon>Spermatophyta</taxon>
        <taxon>Magnoliopsida</taxon>
        <taxon>Liliopsida</taxon>
        <taxon>Poales</taxon>
        <taxon>Poaceae</taxon>
        <taxon>PACMAD clade</taxon>
        <taxon>Arundinoideae</taxon>
        <taxon>Arundineae</taxon>
        <taxon>Arundo</taxon>
    </lineage>
</organism>
<evidence type="ECO:0000256" key="1">
    <source>
        <dbReference type="SAM" id="Phobius"/>
    </source>
</evidence>
<accession>A0A0A9HC69</accession>
<dbReference type="AlphaFoldDB" id="A0A0A9HC69"/>
<keyword evidence="1" id="KW-1133">Transmembrane helix</keyword>
<protein>
    <submittedName>
        <fullName evidence="2">Developmentally-regulated GTP-binding protein 2</fullName>
    </submittedName>
</protein>
<evidence type="ECO:0000313" key="2">
    <source>
        <dbReference type="EMBL" id="JAE32436.1"/>
    </source>
</evidence>